<feature type="transmembrane region" description="Helical" evidence="1">
    <location>
        <begin position="127"/>
        <end position="149"/>
    </location>
</feature>
<gene>
    <name evidence="3" type="ORF">BTW10_15810</name>
</gene>
<dbReference type="RefSeq" id="WP_075370235.1">
    <property type="nucleotide sequence ID" value="NZ_MSDQ01000040.1"/>
</dbReference>
<dbReference type="InterPro" id="IPR002656">
    <property type="entry name" value="Acyl_transf_3_dom"/>
</dbReference>
<feature type="transmembrane region" description="Helical" evidence="1">
    <location>
        <begin position="317"/>
        <end position="339"/>
    </location>
</feature>
<proteinExistence type="predicted"/>
<feature type="transmembrane region" description="Helical" evidence="1">
    <location>
        <begin position="82"/>
        <end position="100"/>
    </location>
</feature>
<organism evidence="3 4">
    <name type="scientific">Chromohalobacter japonicus</name>
    <dbReference type="NCBI Taxonomy" id="223900"/>
    <lineage>
        <taxon>Bacteria</taxon>
        <taxon>Pseudomonadati</taxon>
        <taxon>Pseudomonadota</taxon>
        <taxon>Gammaproteobacteria</taxon>
        <taxon>Oceanospirillales</taxon>
        <taxon>Halomonadaceae</taxon>
        <taxon>Chromohalobacter</taxon>
    </lineage>
</organism>
<feature type="transmembrane region" description="Helical" evidence="1">
    <location>
        <begin position="220"/>
        <end position="238"/>
    </location>
</feature>
<protein>
    <recommendedName>
        <fullName evidence="2">Acyltransferase 3 domain-containing protein</fullName>
    </recommendedName>
</protein>
<evidence type="ECO:0000259" key="2">
    <source>
        <dbReference type="Pfam" id="PF01757"/>
    </source>
</evidence>
<dbReference type="GO" id="GO:0016747">
    <property type="term" value="F:acyltransferase activity, transferring groups other than amino-acyl groups"/>
    <property type="evidence" value="ECO:0007669"/>
    <property type="project" value="InterPro"/>
</dbReference>
<keyword evidence="1" id="KW-0812">Transmembrane</keyword>
<dbReference type="AlphaFoldDB" id="A0A1Q8T986"/>
<feature type="transmembrane region" description="Helical" evidence="1">
    <location>
        <begin position="244"/>
        <end position="266"/>
    </location>
</feature>
<keyword evidence="1" id="KW-0472">Membrane</keyword>
<comment type="caution">
    <text evidence="3">The sequence shown here is derived from an EMBL/GenBank/DDBJ whole genome shotgun (WGS) entry which is preliminary data.</text>
</comment>
<sequence length="367" mass="41731">MKQRVHTIDYFRGVMALSVMLYHFFSWSVGIPESDSLLGRLGIYAVSSFYIVSGISLYLVYRDSGWGWCEIKSFGLKRFLRLAPVYWLATALMVVLYGLGNSSYEPDWFNIFENFFLVFGLYNPDGYIPVGGWSIGNEFSFYVFFPLLMLSLNKRWSFAILMSFVFLSYGVFCFFILSSGKSLAQQWDSYINPLNQVFLFFSGVMAAWLKEYYYSPGKKVSLIIACAAVFIFVLYPASGDKINIVTGWARLIFTSACWAFCFSLLCMPNLSSRFLSKPLGFLGDRSYTIYMLHGASFLYFDRYVAPGLGIGSPEEKLVFLLFGLAPFVLLVSFFVYRYLEVPFIQLGKKLSVTYEERKAGEGPASAG</sequence>
<dbReference type="PANTHER" id="PTHR23028">
    <property type="entry name" value="ACETYLTRANSFERASE"/>
    <property type="match status" value="1"/>
</dbReference>
<keyword evidence="1" id="KW-1133">Transmembrane helix</keyword>
<name>A0A1Q8T986_9GAMM</name>
<evidence type="ECO:0000256" key="1">
    <source>
        <dbReference type="SAM" id="Phobius"/>
    </source>
</evidence>
<accession>A0A1Q8T986</accession>
<feature type="transmembrane region" description="Helical" evidence="1">
    <location>
        <begin position="156"/>
        <end position="178"/>
    </location>
</feature>
<dbReference type="Pfam" id="PF01757">
    <property type="entry name" value="Acyl_transf_3"/>
    <property type="match status" value="1"/>
</dbReference>
<feature type="transmembrane region" description="Helical" evidence="1">
    <location>
        <begin position="41"/>
        <end position="61"/>
    </location>
</feature>
<evidence type="ECO:0000313" key="3">
    <source>
        <dbReference type="EMBL" id="OLO10232.1"/>
    </source>
</evidence>
<keyword evidence="4" id="KW-1185">Reference proteome</keyword>
<dbReference type="InterPro" id="IPR050879">
    <property type="entry name" value="Acyltransferase_3"/>
</dbReference>
<feature type="transmembrane region" description="Helical" evidence="1">
    <location>
        <begin position="12"/>
        <end position="29"/>
    </location>
</feature>
<feature type="domain" description="Acyltransferase 3" evidence="2">
    <location>
        <begin position="6"/>
        <end position="336"/>
    </location>
</feature>
<dbReference type="Proteomes" id="UP000186806">
    <property type="component" value="Unassembled WGS sequence"/>
</dbReference>
<reference evidence="3 4" key="1">
    <citation type="submission" date="2016-12" db="EMBL/GenBank/DDBJ databases">
        <title>Draft genome sequences of strains Salinicola socius SMB35, Salinicola sp. MH3R3-1 and Chromohalobacter sp. SMB17 from the Verkhnekamsk potash mining region of Russia.</title>
        <authorList>
            <person name="Mavrodi D.V."/>
            <person name="Olsson B.E."/>
            <person name="Korsakova E.S."/>
            <person name="Pyankova A."/>
            <person name="Mavrodi O.V."/>
            <person name="Plotnikova E.G."/>
        </authorList>
    </citation>
    <scope>NUCLEOTIDE SEQUENCE [LARGE SCALE GENOMIC DNA]</scope>
    <source>
        <strain evidence="3 4">SMB17</strain>
    </source>
</reference>
<evidence type="ECO:0000313" key="4">
    <source>
        <dbReference type="Proteomes" id="UP000186806"/>
    </source>
</evidence>
<dbReference type="EMBL" id="MSDQ01000040">
    <property type="protein sequence ID" value="OLO10232.1"/>
    <property type="molecule type" value="Genomic_DNA"/>
</dbReference>